<accession>A0A7K3M7Q5</accession>
<evidence type="ECO:0000313" key="2">
    <source>
        <dbReference type="EMBL" id="NDL58972.1"/>
    </source>
</evidence>
<dbReference type="RefSeq" id="WP_162451672.1">
    <property type="nucleotide sequence ID" value="NZ_WLZY01000006.1"/>
</dbReference>
<keyword evidence="3" id="KW-1185">Reference proteome</keyword>
<dbReference type="Proteomes" id="UP000460435">
    <property type="component" value="Unassembled WGS sequence"/>
</dbReference>
<gene>
    <name evidence="2" type="ORF">F7O44_18040</name>
</gene>
<comment type="caution">
    <text evidence="2">The sequence shown here is derived from an EMBL/GenBank/DDBJ whole genome shotgun (WGS) entry which is preliminary data.</text>
</comment>
<feature type="transmembrane region" description="Helical" evidence="1">
    <location>
        <begin position="37"/>
        <end position="56"/>
    </location>
</feature>
<dbReference type="EMBL" id="WLZY01000006">
    <property type="protein sequence ID" value="NDL58972.1"/>
    <property type="molecule type" value="Genomic_DNA"/>
</dbReference>
<organism evidence="2 3">
    <name type="scientific">Phytoactinopolyspora mesophila</name>
    <dbReference type="NCBI Taxonomy" id="2650750"/>
    <lineage>
        <taxon>Bacteria</taxon>
        <taxon>Bacillati</taxon>
        <taxon>Actinomycetota</taxon>
        <taxon>Actinomycetes</taxon>
        <taxon>Jiangellales</taxon>
        <taxon>Jiangellaceae</taxon>
        <taxon>Phytoactinopolyspora</taxon>
    </lineage>
</organism>
<proteinExistence type="predicted"/>
<keyword evidence="1" id="KW-1133">Transmembrane helix</keyword>
<evidence type="ECO:0000313" key="3">
    <source>
        <dbReference type="Proteomes" id="UP000460435"/>
    </source>
</evidence>
<name>A0A7K3M7Q5_9ACTN</name>
<evidence type="ECO:0000256" key="1">
    <source>
        <dbReference type="SAM" id="Phobius"/>
    </source>
</evidence>
<keyword evidence="1" id="KW-0812">Transmembrane</keyword>
<feature type="transmembrane region" description="Helical" evidence="1">
    <location>
        <begin position="68"/>
        <end position="87"/>
    </location>
</feature>
<dbReference type="AlphaFoldDB" id="A0A7K3M7Q5"/>
<sequence>MLRIMLTGAAVQVLTGNGLIAANRLQGNHVVEAKMVVKLALAIAALTLLILAVRGRRSRRPSGTSSPALTDGAAGLGIAAVLVAVVWT</sequence>
<reference evidence="2 3" key="1">
    <citation type="submission" date="2019-11" db="EMBL/GenBank/DDBJ databases">
        <authorList>
            <person name="Li X.-J."/>
            <person name="Feng X.-M."/>
        </authorList>
    </citation>
    <scope>NUCLEOTIDE SEQUENCE [LARGE SCALE GENOMIC DNA]</scope>
    <source>
        <strain evidence="2 3">XMNu-373</strain>
    </source>
</reference>
<keyword evidence="1" id="KW-0472">Membrane</keyword>
<protein>
    <submittedName>
        <fullName evidence="2">Uncharacterized protein</fullName>
    </submittedName>
</protein>